<keyword evidence="5" id="KW-1185">Reference proteome</keyword>
<accession>A0AAW1L0N9</accession>
<organism evidence="4 5">
    <name type="scientific">Popillia japonica</name>
    <name type="common">Japanese beetle</name>
    <dbReference type="NCBI Taxonomy" id="7064"/>
    <lineage>
        <taxon>Eukaryota</taxon>
        <taxon>Metazoa</taxon>
        <taxon>Ecdysozoa</taxon>
        <taxon>Arthropoda</taxon>
        <taxon>Hexapoda</taxon>
        <taxon>Insecta</taxon>
        <taxon>Pterygota</taxon>
        <taxon>Neoptera</taxon>
        <taxon>Endopterygota</taxon>
        <taxon>Coleoptera</taxon>
        <taxon>Polyphaga</taxon>
        <taxon>Scarabaeiformia</taxon>
        <taxon>Scarabaeidae</taxon>
        <taxon>Rutelinae</taxon>
        <taxon>Popillia</taxon>
    </lineage>
</organism>
<keyword evidence="2" id="KW-1133">Transmembrane helix</keyword>
<dbReference type="Proteomes" id="UP001458880">
    <property type="component" value="Unassembled WGS sequence"/>
</dbReference>
<proteinExistence type="predicted"/>
<keyword evidence="2" id="KW-0472">Membrane</keyword>
<sequence length="537" mass="60065">MKVSHCAQIFSRSVAVAINILATSGWSIEIEGNKYSLTPEAVHTAQLCEFLDDMFDSMNGNLLHPLTGKQLRSAVKDGSPHFAFWNTAIKTLETMKFITNKGPMVPPTVKNCIYTIKILYSMLQKFGLKYMMPRRFNQDPIENVFGRIRQRGARYNSPSCGTFTPFYKSLLVNSFTSSHSIGMNCEDDKSQIFITLLNLVTQWPEAKTGRTSKGALPKGLRVQRSTAKRSPRPKEHCPKGLSRPRSTGKRSPRQKEHCQKVSTSKGALPKGLHVQRSTVQKVSTSKEHCQKVSHVQGALSRRSPIVAQGALPRRSPIVAQGALSKGLPRPRSTVQKVSQRQKEHCQKVSASKGALPKGLHVQRSTVQKVSHVQGALAKGLHVKRSTAKRSPRPKEHCQKVSTSKGALSKRSPRPRSTAKRSPTSKEHCPEGLPLLPKEHCPEGLPLLPKEHCPKVSHVQGALSRRSPTGKKPIRRKRHMEYVGLGLGLTSVAIAFWFLFRHYWQKRTTEPVTEEVELEDRTNFAQEIFRQDQGIDAW</sequence>
<evidence type="ECO:0000313" key="4">
    <source>
        <dbReference type="EMBL" id="KAK9728297.1"/>
    </source>
</evidence>
<dbReference type="EMBL" id="JASPKY010000171">
    <property type="protein sequence ID" value="KAK9728297.1"/>
    <property type="molecule type" value="Genomic_DNA"/>
</dbReference>
<feature type="compositionally biased region" description="Basic residues" evidence="1">
    <location>
        <begin position="380"/>
        <end position="391"/>
    </location>
</feature>
<gene>
    <name evidence="4" type="ORF">QE152_g18091</name>
</gene>
<feature type="region of interest" description="Disordered" evidence="1">
    <location>
        <begin position="208"/>
        <end position="274"/>
    </location>
</feature>
<evidence type="ECO:0000256" key="1">
    <source>
        <dbReference type="SAM" id="MobiDB-lite"/>
    </source>
</evidence>
<keyword evidence="2" id="KW-0812">Transmembrane</keyword>
<evidence type="ECO:0000259" key="3">
    <source>
        <dbReference type="Pfam" id="PF21789"/>
    </source>
</evidence>
<name>A0AAW1L0N9_POPJA</name>
<dbReference type="AlphaFoldDB" id="A0AAW1L0N9"/>
<reference evidence="4 5" key="1">
    <citation type="journal article" date="2024" name="BMC Genomics">
        <title>De novo assembly and annotation of Popillia japonica's genome with initial clues to its potential as an invasive pest.</title>
        <authorList>
            <person name="Cucini C."/>
            <person name="Boschi S."/>
            <person name="Funari R."/>
            <person name="Cardaioli E."/>
            <person name="Iannotti N."/>
            <person name="Marturano G."/>
            <person name="Paoli F."/>
            <person name="Bruttini M."/>
            <person name="Carapelli A."/>
            <person name="Frati F."/>
            <person name="Nardi F."/>
        </authorList>
    </citation>
    <scope>NUCLEOTIDE SEQUENCE [LARGE SCALE GENOMIC DNA]</scope>
    <source>
        <strain evidence="4">DMR45628</strain>
    </source>
</reference>
<evidence type="ECO:0000313" key="5">
    <source>
        <dbReference type="Proteomes" id="UP001458880"/>
    </source>
</evidence>
<feature type="transmembrane region" description="Helical" evidence="2">
    <location>
        <begin position="481"/>
        <end position="499"/>
    </location>
</feature>
<feature type="domain" description="Transposable element P transposase-like RNase H C-terminal" evidence="3">
    <location>
        <begin position="135"/>
        <end position="168"/>
    </location>
</feature>
<dbReference type="InterPro" id="IPR048367">
    <property type="entry name" value="TNP-like_RNaseH_C"/>
</dbReference>
<protein>
    <recommendedName>
        <fullName evidence="3">Transposable element P transposase-like RNase H C-terminal domain-containing protein</fullName>
    </recommendedName>
</protein>
<dbReference type="Pfam" id="PF21789">
    <property type="entry name" value="TNP-like_RNaseH_C"/>
    <property type="match status" value="1"/>
</dbReference>
<feature type="region of interest" description="Disordered" evidence="1">
    <location>
        <begin position="324"/>
        <end position="434"/>
    </location>
</feature>
<evidence type="ECO:0000256" key="2">
    <source>
        <dbReference type="SAM" id="Phobius"/>
    </source>
</evidence>
<feature type="region of interest" description="Disordered" evidence="1">
    <location>
        <begin position="281"/>
        <end position="300"/>
    </location>
</feature>
<comment type="caution">
    <text evidence="4">The sequence shown here is derived from an EMBL/GenBank/DDBJ whole genome shotgun (WGS) entry which is preliminary data.</text>
</comment>